<evidence type="ECO:0000256" key="1">
    <source>
        <dbReference type="SAM" id="MobiDB-lite"/>
    </source>
</evidence>
<sequence>MTPISPEEAERLLNTIVEELASIEHARWAHWQSYLHGQGIRQEDGSIVLPAPLVERWERQIATAYEDLTHEEKSADREQVMKYLPTIKKAILNGAGGTQGSGPAPVQAQKLPNSGTF</sequence>
<reference evidence="2 3" key="1">
    <citation type="journal article" date="2008" name="J. Biotechnol.">
        <title>The genome of Xanthomonas campestris pv. campestris B100 and its use for the reconstruction of metabolic pathways involved in xanthan biosynthesis.</title>
        <authorList>
            <person name="Vorholter F.J."/>
            <person name="Schneiker S."/>
            <person name="Goesmann A."/>
            <person name="Krause L."/>
            <person name="Bekel T."/>
            <person name="Kaiser O."/>
            <person name="Linke B."/>
            <person name="Patschkowski T."/>
            <person name="Ruckert C."/>
            <person name="Schmid J."/>
            <person name="Sidhu V.K."/>
            <person name="Sieber V."/>
            <person name="Tauch A."/>
            <person name="Watt S.A."/>
            <person name="Weisshaar B."/>
            <person name="Becker A."/>
            <person name="Niehaus K."/>
            <person name="Puhler A."/>
        </authorList>
    </citation>
    <scope>NUCLEOTIDE SEQUENCE [LARGE SCALE GENOMIC DNA]</scope>
    <source>
        <strain evidence="2 3">B100</strain>
    </source>
</reference>
<dbReference type="KEGG" id="xca:xcc-b100_2637"/>
<feature type="region of interest" description="Disordered" evidence="1">
    <location>
        <begin position="94"/>
        <end position="117"/>
    </location>
</feature>
<protein>
    <submittedName>
        <fullName evidence="2">Uncharacterized protein</fullName>
    </submittedName>
</protein>
<evidence type="ECO:0000313" key="2">
    <source>
        <dbReference type="EMBL" id="CAP51998.1"/>
    </source>
</evidence>
<dbReference type="HOGENOM" id="CLU_2083921_0_0_6"/>
<name>B0RUS9_XANCB</name>
<gene>
    <name evidence="2" type="ORF">XCCB100_2637</name>
</gene>
<dbReference type="Proteomes" id="UP000001188">
    <property type="component" value="Chromosome"/>
</dbReference>
<accession>B0RUS9</accession>
<proteinExistence type="predicted"/>
<evidence type="ECO:0000313" key="3">
    <source>
        <dbReference type="Proteomes" id="UP000001188"/>
    </source>
</evidence>
<dbReference type="EMBL" id="AM920689">
    <property type="protein sequence ID" value="CAP51998.1"/>
    <property type="molecule type" value="Genomic_DNA"/>
</dbReference>
<organism evidence="2 3">
    <name type="scientific">Xanthomonas campestris pv. campestris (strain B100)</name>
    <dbReference type="NCBI Taxonomy" id="509169"/>
    <lineage>
        <taxon>Bacteria</taxon>
        <taxon>Pseudomonadati</taxon>
        <taxon>Pseudomonadota</taxon>
        <taxon>Gammaproteobacteria</taxon>
        <taxon>Lysobacterales</taxon>
        <taxon>Lysobacteraceae</taxon>
        <taxon>Xanthomonas</taxon>
    </lineage>
</organism>
<dbReference type="AlphaFoldDB" id="B0RUS9"/>